<dbReference type="InParanoid" id="G5AKT4"/>
<name>G5AKT4_HETGA</name>
<feature type="compositionally biased region" description="Basic and acidic residues" evidence="1">
    <location>
        <begin position="50"/>
        <end position="59"/>
    </location>
</feature>
<feature type="compositionally biased region" description="Basic and acidic residues" evidence="1">
    <location>
        <begin position="1"/>
        <end position="28"/>
    </location>
</feature>
<organism evidence="2 3">
    <name type="scientific">Heterocephalus glaber</name>
    <name type="common">Naked mole rat</name>
    <dbReference type="NCBI Taxonomy" id="10181"/>
    <lineage>
        <taxon>Eukaryota</taxon>
        <taxon>Metazoa</taxon>
        <taxon>Chordata</taxon>
        <taxon>Craniata</taxon>
        <taxon>Vertebrata</taxon>
        <taxon>Euteleostomi</taxon>
        <taxon>Mammalia</taxon>
        <taxon>Eutheria</taxon>
        <taxon>Euarchontoglires</taxon>
        <taxon>Glires</taxon>
        <taxon>Rodentia</taxon>
        <taxon>Hystricomorpha</taxon>
        <taxon>Bathyergidae</taxon>
        <taxon>Heterocephalus</taxon>
    </lineage>
</organism>
<sequence length="123" mass="13011">MRGSELREKRGAWGRRAERRGLRTRAGDHGGGGAAGGVEKRAGGGRRRKGCEERADRKLAAGYSSRSGDAGLQEAPASGQQTKGHVKERGWRENGPWSGGVDRVKVGWRWGAGLGEGGSLMTA</sequence>
<gene>
    <name evidence="2" type="ORF">GW7_10180</name>
</gene>
<evidence type="ECO:0000256" key="1">
    <source>
        <dbReference type="SAM" id="MobiDB-lite"/>
    </source>
</evidence>
<dbReference type="Proteomes" id="UP000006813">
    <property type="component" value="Unassembled WGS sequence"/>
</dbReference>
<feature type="region of interest" description="Disordered" evidence="1">
    <location>
        <begin position="1"/>
        <end position="103"/>
    </location>
</feature>
<accession>G5AKT4</accession>
<dbReference type="AlphaFoldDB" id="G5AKT4"/>
<protein>
    <submittedName>
        <fullName evidence="2">Uncharacterized protein</fullName>
    </submittedName>
</protein>
<dbReference type="EMBL" id="JH165689">
    <property type="protein sequence ID" value="EHA97684.1"/>
    <property type="molecule type" value="Genomic_DNA"/>
</dbReference>
<reference evidence="2 3" key="1">
    <citation type="journal article" date="2011" name="Nature">
        <title>Genome sequencing reveals insights into physiology and longevity of the naked mole rat.</title>
        <authorList>
            <person name="Kim E.B."/>
            <person name="Fang X."/>
            <person name="Fushan A.A."/>
            <person name="Huang Z."/>
            <person name="Lobanov A.V."/>
            <person name="Han L."/>
            <person name="Marino S.M."/>
            <person name="Sun X."/>
            <person name="Turanov A.A."/>
            <person name="Yang P."/>
            <person name="Yim S.H."/>
            <person name="Zhao X."/>
            <person name="Kasaikina M.V."/>
            <person name="Stoletzki N."/>
            <person name="Peng C."/>
            <person name="Polak P."/>
            <person name="Xiong Z."/>
            <person name="Kiezun A."/>
            <person name="Zhu Y."/>
            <person name="Chen Y."/>
            <person name="Kryukov G.V."/>
            <person name="Zhang Q."/>
            <person name="Peshkin L."/>
            <person name="Yang L."/>
            <person name="Bronson R.T."/>
            <person name="Buffenstein R."/>
            <person name="Wang B."/>
            <person name="Han C."/>
            <person name="Li Q."/>
            <person name="Chen L."/>
            <person name="Zhao W."/>
            <person name="Sunyaev S.R."/>
            <person name="Park T.J."/>
            <person name="Zhang G."/>
            <person name="Wang J."/>
            <person name="Gladyshev V.N."/>
        </authorList>
    </citation>
    <scope>NUCLEOTIDE SEQUENCE [LARGE SCALE GENOMIC DNA]</scope>
</reference>
<evidence type="ECO:0000313" key="3">
    <source>
        <dbReference type="Proteomes" id="UP000006813"/>
    </source>
</evidence>
<evidence type="ECO:0000313" key="2">
    <source>
        <dbReference type="EMBL" id="EHA97684.1"/>
    </source>
</evidence>
<proteinExistence type="predicted"/>